<proteinExistence type="predicted"/>
<evidence type="ECO:0000313" key="1">
    <source>
        <dbReference type="EMBL" id="QJA72189.1"/>
    </source>
</evidence>
<gene>
    <name evidence="1" type="ORF">MM415A02853_0002</name>
</gene>
<dbReference type="EMBL" id="MT141932">
    <property type="protein sequence ID" value="QJA72189.1"/>
    <property type="molecule type" value="Genomic_DNA"/>
</dbReference>
<protein>
    <submittedName>
        <fullName evidence="1">Uncharacterized protein</fullName>
    </submittedName>
</protein>
<name>A0A6M3JPV5_9ZZZZ</name>
<organism evidence="1">
    <name type="scientific">viral metagenome</name>
    <dbReference type="NCBI Taxonomy" id="1070528"/>
    <lineage>
        <taxon>unclassified sequences</taxon>
        <taxon>metagenomes</taxon>
        <taxon>organismal metagenomes</taxon>
    </lineage>
</organism>
<reference evidence="1" key="1">
    <citation type="submission" date="2020-03" db="EMBL/GenBank/DDBJ databases">
        <title>The deep terrestrial virosphere.</title>
        <authorList>
            <person name="Holmfeldt K."/>
            <person name="Nilsson E."/>
            <person name="Simone D."/>
            <person name="Lopez-Fernandez M."/>
            <person name="Wu X."/>
            <person name="de Brujin I."/>
            <person name="Lundin D."/>
            <person name="Andersson A."/>
            <person name="Bertilsson S."/>
            <person name="Dopson M."/>
        </authorList>
    </citation>
    <scope>NUCLEOTIDE SEQUENCE</scope>
    <source>
        <strain evidence="1">MM415A02853</strain>
    </source>
</reference>
<sequence>MVIYTEEVKKLKVEVRHCNKCERHTIQAERPVHIGYDYSGGIYERMWFCPQCGTNWRRETKTTDEEYVPN</sequence>
<accession>A0A6M3JPV5</accession>
<dbReference type="AlphaFoldDB" id="A0A6M3JPV5"/>